<dbReference type="GO" id="GO:0004622">
    <property type="term" value="F:phosphatidylcholine lysophospholipase activity"/>
    <property type="evidence" value="ECO:0007669"/>
    <property type="project" value="UniProtKB-EC"/>
</dbReference>
<feature type="chain" id="PRO_5003512201" evidence="2">
    <location>
        <begin position="23"/>
        <end position="229"/>
    </location>
</feature>
<organism evidence="4 5">
    <name type="scientific">Granulicella mallensis (strain ATCC BAA-1857 / DSM 23137 / MP5ACTX8)</name>
    <dbReference type="NCBI Taxonomy" id="682795"/>
    <lineage>
        <taxon>Bacteria</taxon>
        <taxon>Pseudomonadati</taxon>
        <taxon>Acidobacteriota</taxon>
        <taxon>Terriglobia</taxon>
        <taxon>Terriglobales</taxon>
        <taxon>Acidobacteriaceae</taxon>
        <taxon>Granulicella</taxon>
    </lineage>
</organism>
<evidence type="ECO:0000256" key="1">
    <source>
        <dbReference type="SAM" id="MobiDB-lite"/>
    </source>
</evidence>
<dbReference type="RefSeq" id="WP_014266776.1">
    <property type="nucleotide sequence ID" value="NC_016631.1"/>
</dbReference>
<feature type="signal peptide" evidence="2">
    <location>
        <begin position="1"/>
        <end position="22"/>
    </location>
</feature>
<name>G8NYD6_GRAMM</name>
<protein>
    <submittedName>
        <fullName evidence="4">Lysophospholipase</fullName>
        <ecNumber evidence="4">3.1.1.5</ecNumber>
    </submittedName>
</protein>
<proteinExistence type="predicted"/>
<gene>
    <name evidence="4" type="ordered locus">AciX8_3614</name>
</gene>
<feature type="compositionally biased region" description="Low complexity" evidence="1">
    <location>
        <begin position="32"/>
        <end position="42"/>
    </location>
</feature>
<sequence precursor="true">MLPILAVLCASLALSGCKSDTAGPAETSQNTQQPVPQRPVAAAPVSDRPVIVCFGDSLTAGYGTDPGQSYPDYLQQRLDDAGFHYHVVNAGVSGNTTKDGLNRIARVIAQHPELVVVEFGGNDGLRGLQLEQTQQSLASIVEQLQASGTKVVLAGITLPPDYGPDYIAKFNAMYPALAKKYHVPLLPFLLQGVYGVPGDMQDDSTHATAKGNQQVAVNVQRLIEPLLKR</sequence>
<evidence type="ECO:0000313" key="4">
    <source>
        <dbReference type="EMBL" id="AEU37902.1"/>
    </source>
</evidence>
<feature type="region of interest" description="Disordered" evidence="1">
    <location>
        <begin position="20"/>
        <end position="42"/>
    </location>
</feature>
<dbReference type="CDD" id="cd01822">
    <property type="entry name" value="Lysophospholipase_L1_like"/>
    <property type="match status" value="1"/>
</dbReference>
<evidence type="ECO:0000259" key="3">
    <source>
        <dbReference type="Pfam" id="PF13472"/>
    </source>
</evidence>
<dbReference type="PANTHER" id="PTHR30383">
    <property type="entry name" value="THIOESTERASE 1/PROTEASE 1/LYSOPHOSPHOLIPASE L1"/>
    <property type="match status" value="1"/>
</dbReference>
<dbReference type="PANTHER" id="PTHR30383:SF24">
    <property type="entry name" value="THIOESTERASE 1_PROTEASE 1_LYSOPHOSPHOLIPASE L1"/>
    <property type="match status" value="1"/>
</dbReference>
<dbReference type="Gene3D" id="3.40.50.1110">
    <property type="entry name" value="SGNH hydrolase"/>
    <property type="match status" value="1"/>
</dbReference>
<dbReference type="eggNOG" id="COG2755">
    <property type="taxonomic scope" value="Bacteria"/>
</dbReference>
<dbReference type="KEGG" id="gma:AciX8_3614"/>
<dbReference type="AlphaFoldDB" id="G8NYD6"/>
<dbReference type="Pfam" id="PF13472">
    <property type="entry name" value="Lipase_GDSL_2"/>
    <property type="match status" value="1"/>
</dbReference>
<keyword evidence="2" id="KW-0732">Signal</keyword>
<reference evidence="4 5" key="1">
    <citation type="submission" date="2011-11" db="EMBL/GenBank/DDBJ databases">
        <title>Complete sequence of Granulicella mallensis MP5ACTX8.</title>
        <authorList>
            <consortium name="US DOE Joint Genome Institute"/>
            <person name="Lucas S."/>
            <person name="Copeland A."/>
            <person name="Lapidus A."/>
            <person name="Cheng J.-F."/>
            <person name="Goodwin L."/>
            <person name="Pitluck S."/>
            <person name="Peters L."/>
            <person name="Lu M."/>
            <person name="Detter J.C."/>
            <person name="Han C."/>
            <person name="Tapia R."/>
            <person name="Land M."/>
            <person name="Hauser L."/>
            <person name="Kyrpides N."/>
            <person name="Ivanova N."/>
            <person name="Mikhailova N."/>
            <person name="Pagani I."/>
            <person name="Rawat S."/>
            <person name="Mannisto M."/>
            <person name="Haggblom M."/>
            <person name="Woyke T."/>
        </authorList>
    </citation>
    <scope>NUCLEOTIDE SEQUENCE [LARGE SCALE GENOMIC DNA]</scope>
    <source>
        <strain evidence="5">ATCC BAA-1857 / DSM 23137 / MP5ACTX8</strain>
    </source>
</reference>
<dbReference type="InterPro" id="IPR036514">
    <property type="entry name" value="SGNH_hydro_sf"/>
</dbReference>
<evidence type="ECO:0000313" key="5">
    <source>
        <dbReference type="Proteomes" id="UP000007113"/>
    </source>
</evidence>
<dbReference type="InterPro" id="IPR013830">
    <property type="entry name" value="SGNH_hydro"/>
</dbReference>
<dbReference type="Proteomes" id="UP000007113">
    <property type="component" value="Chromosome"/>
</dbReference>
<dbReference type="OrthoDB" id="9777593at2"/>
<keyword evidence="5" id="KW-1185">Reference proteome</keyword>
<dbReference type="HOGENOM" id="CLU_051180_1_0_0"/>
<dbReference type="SUPFAM" id="SSF52266">
    <property type="entry name" value="SGNH hydrolase"/>
    <property type="match status" value="1"/>
</dbReference>
<dbReference type="InterPro" id="IPR051532">
    <property type="entry name" value="Ester_Hydrolysis_Enzymes"/>
</dbReference>
<accession>G8NYD6</accession>
<dbReference type="EC" id="3.1.1.5" evidence="4"/>
<feature type="domain" description="SGNH hydrolase-type esterase" evidence="3">
    <location>
        <begin position="53"/>
        <end position="213"/>
    </location>
</feature>
<evidence type="ECO:0000256" key="2">
    <source>
        <dbReference type="SAM" id="SignalP"/>
    </source>
</evidence>
<dbReference type="EMBL" id="CP003130">
    <property type="protein sequence ID" value="AEU37902.1"/>
    <property type="molecule type" value="Genomic_DNA"/>
</dbReference>
<keyword evidence="4" id="KW-0378">Hydrolase</keyword>
<dbReference type="STRING" id="682795.AciX8_3614"/>